<keyword evidence="1" id="KW-0472">Membrane</keyword>
<dbReference type="Proteomes" id="UP000178723">
    <property type="component" value="Unassembled WGS sequence"/>
</dbReference>
<name>A0A1F7V7E2_9BACT</name>
<feature type="transmembrane region" description="Helical" evidence="1">
    <location>
        <begin position="100"/>
        <end position="119"/>
    </location>
</feature>
<dbReference type="AlphaFoldDB" id="A0A1F7V7E2"/>
<dbReference type="EMBL" id="MGEP01000055">
    <property type="protein sequence ID" value="OGL85978.1"/>
    <property type="molecule type" value="Genomic_DNA"/>
</dbReference>
<dbReference type="Pfam" id="PF14325">
    <property type="entry name" value="DUF4383"/>
    <property type="match status" value="1"/>
</dbReference>
<reference evidence="2 3" key="1">
    <citation type="journal article" date="2016" name="Nat. Commun.">
        <title>Thousands of microbial genomes shed light on interconnected biogeochemical processes in an aquifer system.</title>
        <authorList>
            <person name="Anantharaman K."/>
            <person name="Brown C.T."/>
            <person name="Hug L.A."/>
            <person name="Sharon I."/>
            <person name="Castelle C.J."/>
            <person name="Probst A.J."/>
            <person name="Thomas B.C."/>
            <person name="Singh A."/>
            <person name="Wilkins M.J."/>
            <person name="Karaoz U."/>
            <person name="Brodie E.L."/>
            <person name="Williams K.H."/>
            <person name="Hubbard S.S."/>
            <person name="Banfield J.F."/>
        </authorList>
    </citation>
    <scope>NUCLEOTIDE SEQUENCE [LARGE SCALE GENOMIC DNA]</scope>
</reference>
<protein>
    <recommendedName>
        <fullName evidence="4">DUF4383 domain-containing protein</fullName>
    </recommendedName>
</protein>
<feature type="transmembrane region" description="Helical" evidence="1">
    <location>
        <begin position="9"/>
        <end position="27"/>
    </location>
</feature>
<evidence type="ECO:0008006" key="4">
    <source>
        <dbReference type="Google" id="ProtNLM"/>
    </source>
</evidence>
<organism evidence="2 3">
    <name type="scientific">Candidatus Uhrbacteria bacterium RIFCSPLOWO2_02_FULL_48_12</name>
    <dbReference type="NCBI Taxonomy" id="1802407"/>
    <lineage>
        <taxon>Bacteria</taxon>
        <taxon>Candidatus Uhriibacteriota</taxon>
    </lineage>
</organism>
<evidence type="ECO:0000313" key="2">
    <source>
        <dbReference type="EMBL" id="OGL85978.1"/>
    </source>
</evidence>
<keyword evidence="1" id="KW-1133">Transmembrane helix</keyword>
<comment type="caution">
    <text evidence="2">The sequence shown here is derived from an EMBL/GenBank/DDBJ whole genome shotgun (WGS) entry which is preliminary data.</text>
</comment>
<sequence length="123" mass="13320">MSNIRITRIVFVCGFVLMAIGFVGIFRNPAFGIFAVNKIHNFIHLAVGLLAIAFVVHGVSSAKKFSKIFGAVFGALAIMGFLIPDPMLLGVIESSLANDFLHAFLGMVFLIIGFTPHHVMSKI</sequence>
<proteinExistence type="predicted"/>
<evidence type="ECO:0000313" key="3">
    <source>
        <dbReference type="Proteomes" id="UP000178723"/>
    </source>
</evidence>
<evidence type="ECO:0000256" key="1">
    <source>
        <dbReference type="SAM" id="Phobius"/>
    </source>
</evidence>
<accession>A0A1F7V7E2</accession>
<keyword evidence="1" id="KW-0812">Transmembrane</keyword>
<feature type="transmembrane region" description="Helical" evidence="1">
    <location>
        <begin position="68"/>
        <end position="88"/>
    </location>
</feature>
<gene>
    <name evidence="2" type="ORF">A3I40_00370</name>
</gene>
<feature type="transmembrane region" description="Helical" evidence="1">
    <location>
        <begin position="39"/>
        <end position="56"/>
    </location>
</feature>